<dbReference type="Proteomes" id="UP000249082">
    <property type="component" value="Unassembled WGS sequence"/>
</dbReference>
<proteinExistence type="predicted"/>
<comment type="caution">
    <text evidence="1">The sequence shown here is derived from an EMBL/GenBank/DDBJ whole genome shotgun (WGS) entry which is preliminary data.</text>
</comment>
<sequence>MYQYVDRPLNSLDEGCRFLVWSMRAWVTTLGRRQCPAQALAPAFAKWRMIGGLQPFHRAMLLFNRDALETFAFCPMACSHVSEHEAVILELITSLRDRGPQQTRETLELVVSEDSVGDVLETLSKLGAAMAIAGIFPGETVPAKNMRH</sequence>
<accession>A0A2W5NP88</accession>
<dbReference type="EMBL" id="QFPX01000006">
    <property type="protein sequence ID" value="PZQ55352.1"/>
    <property type="molecule type" value="Genomic_DNA"/>
</dbReference>
<dbReference type="AlphaFoldDB" id="A0A2W5NP88"/>
<evidence type="ECO:0000313" key="2">
    <source>
        <dbReference type="Proteomes" id="UP000249082"/>
    </source>
</evidence>
<reference evidence="1 2" key="1">
    <citation type="submission" date="2017-08" db="EMBL/GenBank/DDBJ databases">
        <title>Infants hospitalized years apart are colonized by the same room-sourced microbial strains.</title>
        <authorList>
            <person name="Brooks B."/>
            <person name="Olm M.R."/>
            <person name="Firek B.A."/>
            <person name="Baker R."/>
            <person name="Thomas B.C."/>
            <person name="Morowitz M.J."/>
            <person name="Banfield J.F."/>
        </authorList>
    </citation>
    <scope>NUCLEOTIDE SEQUENCE [LARGE SCALE GENOMIC DNA]</scope>
    <source>
        <strain evidence="1">S2_005_002_R2_33</strain>
    </source>
</reference>
<evidence type="ECO:0000313" key="1">
    <source>
        <dbReference type="EMBL" id="PZQ55352.1"/>
    </source>
</evidence>
<name>A0A2W5NP88_9SPHN</name>
<organism evidence="1 2">
    <name type="scientific">Novosphingobium pentaromativorans</name>
    <dbReference type="NCBI Taxonomy" id="205844"/>
    <lineage>
        <taxon>Bacteria</taxon>
        <taxon>Pseudomonadati</taxon>
        <taxon>Pseudomonadota</taxon>
        <taxon>Alphaproteobacteria</taxon>
        <taxon>Sphingomonadales</taxon>
        <taxon>Sphingomonadaceae</taxon>
        <taxon>Novosphingobium</taxon>
    </lineage>
</organism>
<protein>
    <submittedName>
        <fullName evidence="1">Uncharacterized protein</fullName>
    </submittedName>
</protein>
<gene>
    <name evidence="1" type="ORF">DI555_08415</name>
</gene>